<organism evidence="1 2">
    <name type="scientific">Thermogemmata fonticola</name>
    <dbReference type="NCBI Taxonomy" id="2755323"/>
    <lineage>
        <taxon>Bacteria</taxon>
        <taxon>Pseudomonadati</taxon>
        <taxon>Planctomycetota</taxon>
        <taxon>Planctomycetia</taxon>
        <taxon>Gemmatales</taxon>
        <taxon>Gemmataceae</taxon>
        <taxon>Thermogemmata</taxon>
    </lineage>
</organism>
<evidence type="ECO:0008006" key="3">
    <source>
        <dbReference type="Google" id="ProtNLM"/>
    </source>
</evidence>
<keyword evidence="2" id="KW-1185">Reference proteome</keyword>
<name>A0A7V8VE57_9BACT</name>
<comment type="caution">
    <text evidence="1">The sequence shown here is derived from an EMBL/GenBank/DDBJ whole genome shotgun (WGS) entry which is preliminary data.</text>
</comment>
<sequence length="579" mass="64540">MSTWHFRLGGLLAGLIGVVGISAELEARNALQKTAQEQPAKLQPTLVFQGQPVAQLLALAREALRRMGKEEGPQLVESFDSALKKQLGDKGFAGLDLNRPWGGFAIWRAKSEDTAFALILPITDTEAFLDLLQRLEIRAEKDVKDKFLYKIHFPSSLISKSSYLRLMPNQWAYLLLNVDSPWPALALPKPEELWRDQPQTIISLRLYPGRVPQDSVKELIQGVNNGFAKMRGLFAGNAGDKGSQAKLTKVLYEDVPSWLVRNIQSVAQEAEELEIQLRWELNDPGGQVILDAILLPRPGTPLARVVQQRGQSQQRFSGLAQIPSTTTALVIQPPQFAPEWRKLWSAIGEIAQEEIKGAGWPKEVAEVFLEIARSWQRDSEEGKLESAILLREPNAKGHYSAAAVLSCSGSKNVEKALKHLAQQRSFAPMFEMDAAKAGEWTVHRLKVWPLLPAEVRDHGERLFGENPALFVACGPDALGLAVGPEALTILRQISQLQPGPGAAFEWHYQPKQFAALVTILTGDEEVGEQVRNRLGQEKNSMMGYQIQLEGGEQLRLTIRFYDRLILASLKMFFDFRLGE</sequence>
<evidence type="ECO:0000313" key="1">
    <source>
        <dbReference type="EMBL" id="MBA2226380.1"/>
    </source>
</evidence>
<proteinExistence type="predicted"/>
<dbReference type="AlphaFoldDB" id="A0A7V8VE57"/>
<protein>
    <recommendedName>
        <fullName evidence="3">DUF3352 domain-containing protein</fullName>
    </recommendedName>
</protein>
<evidence type="ECO:0000313" key="2">
    <source>
        <dbReference type="Proteomes" id="UP000542342"/>
    </source>
</evidence>
<gene>
    <name evidence="1" type="ORF">H0921_09435</name>
</gene>
<reference evidence="1 2" key="1">
    <citation type="submission" date="2020-07" db="EMBL/GenBank/DDBJ databases">
        <title>Thermogemmata thermophila gen. nov., sp. nov., a novel moderate thermophilic planctomycete from a Kamchatka hot spring.</title>
        <authorList>
            <person name="Elcheninov A.G."/>
            <person name="Podosokorskaya O.A."/>
            <person name="Kovaleva O.L."/>
            <person name="Novikov A."/>
            <person name="Bonch-Osmolovskaya E.A."/>
            <person name="Toshchakov S.V."/>
            <person name="Kublanov I.V."/>
        </authorList>
    </citation>
    <scope>NUCLEOTIDE SEQUENCE [LARGE SCALE GENOMIC DNA]</scope>
    <source>
        <strain evidence="1 2">2918</strain>
    </source>
</reference>
<accession>A0A7V8VE57</accession>
<dbReference type="Proteomes" id="UP000542342">
    <property type="component" value="Unassembled WGS sequence"/>
</dbReference>
<dbReference type="RefSeq" id="WP_194537809.1">
    <property type="nucleotide sequence ID" value="NZ_JACEFB010000005.1"/>
</dbReference>
<dbReference type="EMBL" id="JACEFB010000005">
    <property type="protein sequence ID" value="MBA2226380.1"/>
    <property type="molecule type" value="Genomic_DNA"/>
</dbReference>